<keyword evidence="1 3" id="KW-0378">Hydrolase</keyword>
<feature type="disulfide bond" evidence="5">
    <location>
        <begin position="136"/>
        <end position="204"/>
    </location>
</feature>
<comment type="function">
    <text evidence="3">Converts sphingomyelin to ceramide.</text>
</comment>
<comment type="caution">
    <text evidence="8">The sequence shown here is derived from an EMBL/GenBank/DDBJ whole genome shotgun (WGS) entry which is preliminary data.</text>
</comment>
<feature type="binding site" evidence="4">
    <location>
        <position position="332"/>
    </location>
    <ligand>
        <name>Zn(2+)</name>
        <dbReference type="ChEBI" id="CHEBI:29105"/>
        <label>1</label>
    </ligand>
</feature>
<feature type="binding site" evidence="4">
    <location>
        <position position="332"/>
    </location>
    <ligand>
        <name>Zn(2+)</name>
        <dbReference type="ChEBI" id="CHEBI:29105"/>
        <label>2</label>
    </ligand>
</feature>
<evidence type="ECO:0000256" key="4">
    <source>
        <dbReference type="PIRSR" id="PIRSR000948-1"/>
    </source>
</evidence>
<evidence type="ECO:0000313" key="8">
    <source>
        <dbReference type="EMBL" id="CCG84464.1"/>
    </source>
</evidence>
<feature type="disulfide bond" evidence="5">
    <location>
        <begin position="162"/>
        <end position="173"/>
    </location>
</feature>
<dbReference type="InterPro" id="IPR011160">
    <property type="entry name" value="Sphingomy_PDE"/>
</dbReference>
<dbReference type="GO" id="GO:0016020">
    <property type="term" value="C:membrane"/>
    <property type="evidence" value="ECO:0007669"/>
    <property type="project" value="GOC"/>
</dbReference>
<feature type="binding site" evidence="4">
    <location>
        <position position="489"/>
    </location>
    <ligand>
        <name>Zn(2+)</name>
        <dbReference type="ChEBI" id="CHEBI:29105"/>
        <label>2</label>
    </ligand>
</feature>
<dbReference type="GO" id="GO:0004767">
    <property type="term" value="F:sphingomyelin phosphodiesterase activity"/>
    <property type="evidence" value="ECO:0007669"/>
    <property type="project" value="UniProtKB-UniRule"/>
</dbReference>
<dbReference type="AlphaFoldDB" id="R4XJ02"/>
<dbReference type="PIRSF" id="PIRSF000948">
    <property type="entry name" value="Sphingomy_PDE"/>
    <property type="match status" value="1"/>
</dbReference>
<dbReference type="Gene3D" id="3.60.21.10">
    <property type="match status" value="1"/>
</dbReference>
<protein>
    <recommendedName>
        <fullName evidence="3">Sphingomyelin phosphodiesterase</fullName>
    </recommendedName>
</protein>
<accession>R4XJ02</accession>
<dbReference type="CDD" id="cd00842">
    <property type="entry name" value="MPP_ASMase"/>
    <property type="match status" value="1"/>
</dbReference>
<feature type="domain" description="Calcineurin-like phosphoesterase" evidence="7">
    <location>
        <begin position="244"/>
        <end position="529"/>
    </location>
</feature>
<evidence type="ECO:0000313" key="9">
    <source>
        <dbReference type="Proteomes" id="UP000013776"/>
    </source>
</evidence>
<dbReference type="InterPro" id="IPR029052">
    <property type="entry name" value="Metallo-depent_PP-like"/>
</dbReference>
<name>R4XJ02_TAPDE</name>
<comment type="similarity">
    <text evidence="3">Belongs to the acid sphingomyelinase family.</text>
</comment>
<feature type="binding site" evidence="4">
    <location>
        <position position="251"/>
    </location>
    <ligand>
        <name>Zn(2+)</name>
        <dbReference type="ChEBI" id="CHEBI:29105"/>
        <label>1</label>
    </ligand>
</feature>
<evidence type="ECO:0000256" key="1">
    <source>
        <dbReference type="ARBA" id="ARBA00022801"/>
    </source>
</evidence>
<keyword evidence="9" id="KW-1185">Reference proteome</keyword>
<dbReference type="eggNOG" id="KOG3770">
    <property type="taxonomic scope" value="Eukaryota"/>
</dbReference>
<dbReference type="STRING" id="1097556.R4XJ02"/>
<dbReference type="Pfam" id="PF00149">
    <property type="entry name" value="Metallophos"/>
    <property type="match status" value="1"/>
</dbReference>
<dbReference type="InterPro" id="IPR041805">
    <property type="entry name" value="ASMase/PPN1_MPP"/>
</dbReference>
<keyword evidence="6" id="KW-0732">Signal</keyword>
<proteinExistence type="inferred from homology"/>
<dbReference type="PANTHER" id="PTHR10340">
    <property type="entry name" value="SPHINGOMYELIN PHOSPHODIESTERASE"/>
    <property type="match status" value="1"/>
</dbReference>
<evidence type="ECO:0000256" key="2">
    <source>
        <dbReference type="ARBA" id="ARBA00023180"/>
    </source>
</evidence>
<reference evidence="8 9" key="1">
    <citation type="journal article" date="2013" name="MBio">
        <title>Genome sequencing of the plant pathogen Taphrina deformans, the causal agent of peach leaf curl.</title>
        <authorList>
            <person name="Cisse O.H."/>
            <person name="Almeida J.M.G.C.F."/>
            <person name="Fonseca A."/>
            <person name="Kumar A.A."/>
            <person name="Salojaervi J."/>
            <person name="Overmyer K."/>
            <person name="Hauser P.M."/>
            <person name="Pagni M."/>
        </authorList>
    </citation>
    <scope>NUCLEOTIDE SEQUENCE [LARGE SCALE GENOMIC DNA]</scope>
    <source>
        <strain evidence="9">PYCC 5710 / ATCC 11124 / CBS 356.35 / IMI 108563 / JCM 9778 / NBRC 8474</strain>
    </source>
</reference>
<evidence type="ECO:0000259" key="7">
    <source>
        <dbReference type="Pfam" id="PF00149"/>
    </source>
</evidence>
<feature type="disulfide bond" evidence="5">
    <location>
        <begin position="133"/>
        <end position="212"/>
    </location>
</feature>
<evidence type="ECO:0000256" key="5">
    <source>
        <dbReference type="PIRSR" id="PIRSR000948-2"/>
    </source>
</evidence>
<dbReference type="GO" id="GO:0006685">
    <property type="term" value="P:sphingomyelin catabolic process"/>
    <property type="evidence" value="ECO:0007669"/>
    <property type="project" value="UniProtKB-UniRule"/>
</dbReference>
<keyword evidence="3" id="KW-0326">Glycosidase</keyword>
<dbReference type="GO" id="GO:0046872">
    <property type="term" value="F:metal ion binding"/>
    <property type="evidence" value="ECO:0007669"/>
    <property type="project" value="UniProtKB-KW"/>
</dbReference>
<feature type="binding site" evidence="4">
    <location>
        <position position="526"/>
    </location>
    <ligand>
        <name>Zn(2+)</name>
        <dbReference type="ChEBI" id="CHEBI:29105"/>
        <label>2</label>
    </ligand>
</feature>
<keyword evidence="2" id="KW-0325">Glycoprotein</keyword>
<evidence type="ECO:0000256" key="3">
    <source>
        <dbReference type="PIRNR" id="PIRNR000948"/>
    </source>
</evidence>
<dbReference type="EMBL" id="CAHR02000244">
    <property type="protein sequence ID" value="CCG84464.1"/>
    <property type="molecule type" value="Genomic_DNA"/>
</dbReference>
<dbReference type="InterPro" id="IPR004843">
    <property type="entry name" value="Calcineurin-like_PHP"/>
</dbReference>
<keyword evidence="5" id="KW-1015">Disulfide bond</keyword>
<feature type="binding site" evidence="4">
    <location>
        <position position="528"/>
    </location>
    <ligand>
        <name>Zn(2+)</name>
        <dbReference type="ChEBI" id="CHEBI:29105"/>
        <label>1</label>
    </ligand>
</feature>
<dbReference type="OrthoDB" id="282973at2759"/>
<dbReference type="Proteomes" id="UP000013776">
    <property type="component" value="Unassembled WGS sequence"/>
</dbReference>
<keyword evidence="4" id="KW-0862">Zinc</keyword>
<keyword evidence="4" id="KW-0479">Metal-binding</keyword>
<feature type="disulfide bond" evidence="5">
    <location>
        <begin position="273"/>
        <end position="298"/>
    </location>
</feature>
<sequence length="697" mass="77591">MLIETTLLPVIFGLVSAHPRPKHSKRPHGLLRYGSTSYTSSFEFPSAIFREYYQVSPGQQPQPIIINTKIKTPFPYAVTHPDAIAQENLEDPIIFPTTRTDLKDSNISSPTSAFETIVEKILSEITTSSKEACSKCVSALGIAQSLARTVPSEVPNLLIKLCQQYKYKTEKECTSTYAASSMGADITQVLAIADVTGRDGQYICRNWFHNICPEPPALSLNLSVFFDVQRPANIQIPISSGKRIKVLHLSDFHLDPRYKNGAEANCTNAQMCCRSDTVNKHSPLIPLEPASKFGAFGCDTPYEMALGALQAIPKVACPHGQADFAFTIYTGDLVSHDPNNELSRSYNEETETVVYSLFKKFFGNGPVYAALGNHCTVGVSQDAPNSLPDGLAAKDFSWNYDLVASLWQSEGWIEEKAAEMTRTHYGAYSVMVPGHNLRIITLNTDFWYKTNVFNYFNMTNPDVSGNLKFLADELSGAERRGEKVWIVGHVLTGWDGLNPLRDATDLFYAIIDRFAPHTIRNIFYGHAHEDQFTIHYSGAGLVQNADTAIATAWIGPSITPLSNLNSGFRVYEVDTGDYSVYESFTYYANVSTFAHQEAHRQGIKYQFEYSAREAYDPDHEWPAHAPLDAKFWHSRTEKMLADPSMMELFTQYQGKLSTRISDACTTRACREAKVCYMRSSSATLSANCPGGYGTVQK</sequence>
<dbReference type="GO" id="GO:0016798">
    <property type="term" value="F:hydrolase activity, acting on glycosyl bonds"/>
    <property type="evidence" value="ECO:0007669"/>
    <property type="project" value="UniProtKB-KW"/>
</dbReference>
<dbReference type="SUPFAM" id="SSF56300">
    <property type="entry name" value="Metallo-dependent phosphatases"/>
    <property type="match status" value="1"/>
</dbReference>
<feature type="signal peptide" evidence="6">
    <location>
        <begin position="1"/>
        <end position="17"/>
    </location>
</feature>
<feature type="binding site" evidence="4">
    <location>
        <position position="253"/>
    </location>
    <ligand>
        <name>Zn(2+)</name>
        <dbReference type="ChEBI" id="CHEBI:29105"/>
        <label>1</label>
    </ligand>
</feature>
<gene>
    <name evidence="8" type="ORF">TAPDE_004928</name>
</gene>
<feature type="binding site" evidence="4">
    <location>
        <position position="373"/>
    </location>
    <ligand>
        <name>Zn(2+)</name>
        <dbReference type="ChEBI" id="CHEBI:29105"/>
        <label>2</label>
    </ligand>
</feature>
<organism evidence="8 9">
    <name type="scientific">Taphrina deformans (strain PYCC 5710 / ATCC 11124 / CBS 356.35 / IMI 108563 / JCM 9778 / NBRC 8474)</name>
    <name type="common">Peach leaf curl fungus</name>
    <name type="synonym">Lalaria deformans</name>
    <dbReference type="NCBI Taxonomy" id="1097556"/>
    <lineage>
        <taxon>Eukaryota</taxon>
        <taxon>Fungi</taxon>
        <taxon>Dikarya</taxon>
        <taxon>Ascomycota</taxon>
        <taxon>Taphrinomycotina</taxon>
        <taxon>Taphrinomycetes</taxon>
        <taxon>Taphrinales</taxon>
        <taxon>Taphrinaceae</taxon>
        <taxon>Taphrina</taxon>
    </lineage>
</organism>
<comment type="cofactor">
    <cofactor evidence="4">
        <name>Zn(2+)</name>
        <dbReference type="ChEBI" id="CHEBI:29105"/>
    </cofactor>
    <text evidence="4">Binds 2 Zn(2+) ions per subunit.</text>
</comment>
<evidence type="ECO:0000256" key="6">
    <source>
        <dbReference type="SAM" id="SignalP"/>
    </source>
</evidence>
<feature type="disulfide bond" evidence="5">
    <location>
        <begin position="266"/>
        <end position="272"/>
    </location>
</feature>
<dbReference type="PANTHER" id="PTHR10340:SF27">
    <property type="entry name" value="ACL091CP"/>
    <property type="match status" value="1"/>
</dbReference>
<feature type="chain" id="PRO_5004381611" description="Sphingomyelin phosphodiesterase" evidence="6">
    <location>
        <begin position="18"/>
        <end position="697"/>
    </location>
</feature>